<evidence type="ECO:0000256" key="2">
    <source>
        <dbReference type="SAM" id="Phobius"/>
    </source>
</evidence>
<sequence length="159" mass="17610">MVIPLRSMLPNVKPSPERSVRSTMAPPSSSSNTTPPPPPPPPPPSSVKKIFFRLIVPVVVVTNIFVGVYVLVRTMKKPSQKDGKTIVNVPSAATEKTANVSTPVKVLLPVPENEQRELFKWILEEKRKTKPGNKAEKKKLDEEKALLKEFIRAKSIPSL</sequence>
<dbReference type="OrthoDB" id="1907935at2759"/>
<dbReference type="Proteomes" id="UP000236161">
    <property type="component" value="Unassembled WGS sequence"/>
</dbReference>
<evidence type="ECO:0000256" key="1">
    <source>
        <dbReference type="SAM" id="MobiDB-lite"/>
    </source>
</evidence>
<keyword evidence="2" id="KW-0472">Membrane</keyword>
<dbReference type="STRING" id="1088818.A0A2I0ANZ3"/>
<gene>
    <name evidence="3" type="ORF">AXF42_Ash002585</name>
</gene>
<proteinExistence type="predicted"/>
<dbReference type="AlphaFoldDB" id="A0A2I0ANZ3"/>
<feature type="transmembrane region" description="Helical" evidence="2">
    <location>
        <begin position="50"/>
        <end position="72"/>
    </location>
</feature>
<feature type="compositionally biased region" description="Pro residues" evidence="1">
    <location>
        <begin position="34"/>
        <end position="44"/>
    </location>
</feature>
<organism evidence="3 4">
    <name type="scientific">Apostasia shenzhenica</name>
    <dbReference type="NCBI Taxonomy" id="1088818"/>
    <lineage>
        <taxon>Eukaryota</taxon>
        <taxon>Viridiplantae</taxon>
        <taxon>Streptophyta</taxon>
        <taxon>Embryophyta</taxon>
        <taxon>Tracheophyta</taxon>
        <taxon>Spermatophyta</taxon>
        <taxon>Magnoliopsida</taxon>
        <taxon>Liliopsida</taxon>
        <taxon>Asparagales</taxon>
        <taxon>Orchidaceae</taxon>
        <taxon>Apostasioideae</taxon>
        <taxon>Apostasia</taxon>
    </lineage>
</organism>
<keyword evidence="2" id="KW-0812">Transmembrane</keyword>
<dbReference type="PANTHER" id="PTHR34364">
    <property type="entry name" value="WAS/WASL-INTERACTING FAMILY PROTEIN"/>
    <property type="match status" value="1"/>
</dbReference>
<dbReference type="PANTHER" id="PTHR34364:SF1">
    <property type="entry name" value="WAS_WASL-INTERACTING FAMILY PROTEIN"/>
    <property type="match status" value="1"/>
</dbReference>
<evidence type="ECO:0000313" key="4">
    <source>
        <dbReference type="Proteomes" id="UP000236161"/>
    </source>
</evidence>
<evidence type="ECO:0000313" key="3">
    <source>
        <dbReference type="EMBL" id="PKA57281.1"/>
    </source>
</evidence>
<accession>A0A2I0ANZ3</accession>
<keyword evidence="4" id="KW-1185">Reference proteome</keyword>
<protein>
    <submittedName>
        <fullName evidence="3">Uncharacterized protein</fullName>
    </submittedName>
</protein>
<dbReference type="EMBL" id="KZ451969">
    <property type="protein sequence ID" value="PKA57281.1"/>
    <property type="molecule type" value="Genomic_DNA"/>
</dbReference>
<reference evidence="3 4" key="1">
    <citation type="journal article" date="2017" name="Nature">
        <title>The Apostasia genome and the evolution of orchids.</title>
        <authorList>
            <person name="Zhang G.Q."/>
            <person name="Liu K.W."/>
            <person name="Li Z."/>
            <person name="Lohaus R."/>
            <person name="Hsiao Y.Y."/>
            <person name="Niu S.C."/>
            <person name="Wang J.Y."/>
            <person name="Lin Y.C."/>
            <person name="Xu Q."/>
            <person name="Chen L.J."/>
            <person name="Yoshida K."/>
            <person name="Fujiwara S."/>
            <person name="Wang Z.W."/>
            <person name="Zhang Y.Q."/>
            <person name="Mitsuda N."/>
            <person name="Wang M."/>
            <person name="Liu G.H."/>
            <person name="Pecoraro L."/>
            <person name="Huang H.X."/>
            <person name="Xiao X.J."/>
            <person name="Lin M."/>
            <person name="Wu X.Y."/>
            <person name="Wu W.L."/>
            <person name="Chen Y.Y."/>
            <person name="Chang S.B."/>
            <person name="Sakamoto S."/>
            <person name="Ohme-Takagi M."/>
            <person name="Yagi M."/>
            <person name="Zeng S.J."/>
            <person name="Shen C.Y."/>
            <person name="Yeh C.M."/>
            <person name="Luo Y.B."/>
            <person name="Tsai W.C."/>
            <person name="Van de Peer Y."/>
            <person name="Liu Z.J."/>
        </authorList>
    </citation>
    <scope>NUCLEOTIDE SEQUENCE [LARGE SCALE GENOMIC DNA]</scope>
    <source>
        <strain evidence="4">cv. Shenzhen</strain>
        <tissue evidence="3">Stem</tissue>
    </source>
</reference>
<name>A0A2I0ANZ3_9ASPA</name>
<keyword evidence="2" id="KW-1133">Transmembrane helix</keyword>
<feature type="region of interest" description="Disordered" evidence="1">
    <location>
        <begin position="1"/>
        <end position="44"/>
    </location>
</feature>